<dbReference type="Proteomes" id="UP000058074">
    <property type="component" value="Chromosome"/>
</dbReference>
<keyword evidence="1" id="KW-0472">Membrane</keyword>
<feature type="transmembrane region" description="Helical" evidence="1">
    <location>
        <begin position="36"/>
        <end position="53"/>
    </location>
</feature>
<reference evidence="2 3" key="1">
    <citation type="journal article" date="2015" name="Genome Announc.">
        <title>Complete Genome Sequence of Polypropylene Glycol- and Polyethylene Glycol-Degrading Sphingopyxis macrogoltabida Strain EY-1.</title>
        <authorList>
            <person name="Ohtsubo Y."/>
            <person name="Nagata Y."/>
            <person name="Numata M."/>
            <person name="Tsuchikane K."/>
            <person name="Hosoyama A."/>
            <person name="Yamazoe A."/>
            <person name="Tsuda M."/>
            <person name="Fujita N."/>
            <person name="Kawai F."/>
        </authorList>
    </citation>
    <scope>NUCLEOTIDE SEQUENCE [LARGE SCALE GENOMIC DNA]</scope>
    <source>
        <strain evidence="2 3">EY-1</strain>
    </source>
</reference>
<evidence type="ECO:0000256" key="1">
    <source>
        <dbReference type="SAM" id="Phobius"/>
    </source>
</evidence>
<proteinExistence type="predicted"/>
<dbReference type="RefSeq" id="WP_054587789.1">
    <property type="nucleotide sequence ID" value="NZ_CP012700.1"/>
</dbReference>
<protein>
    <submittedName>
        <fullName evidence="2">Uncharacterized protein</fullName>
    </submittedName>
</protein>
<feature type="transmembrane region" description="Helical" evidence="1">
    <location>
        <begin position="12"/>
        <end position="29"/>
    </location>
</feature>
<name>A0A0N9UY29_SPHMC</name>
<sequence length="92" mass="9762">MNQTLLDALQYYGAAAATLAALLVSLNLGERWTGGAFVIFVTSSLALIAWGFLQPDSEGIGWQNVALLGINLVGVYSHLIRKKPAGKQASDD</sequence>
<keyword evidence="1" id="KW-1133">Transmembrane helix</keyword>
<organism evidence="2 3">
    <name type="scientific">Sphingopyxis macrogoltabida</name>
    <name type="common">Sphingomonas macrogoltabidus</name>
    <dbReference type="NCBI Taxonomy" id="33050"/>
    <lineage>
        <taxon>Bacteria</taxon>
        <taxon>Pseudomonadati</taxon>
        <taxon>Pseudomonadota</taxon>
        <taxon>Alphaproteobacteria</taxon>
        <taxon>Sphingomonadales</taxon>
        <taxon>Sphingomonadaceae</taxon>
        <taxon>Sphingopyxis</taxon>
    </lineage>
</organism>
<accession>A0A0N9UY29</accession>
<dbReference type="EMBL" id="CP012700">
    <property type="protein sequence ID" value="ALH80423.1"/>
    <property type="molecule type" value="Genomic_DNA"/>
</dbReference>
<dbReference type="OrthoDB" id="7619970at2"/>
<dbReference type="AlphaFoldDB" id="A0A0N9UY29"/>
<gene>
    <name evidence="2" type="ORF">AN936_08590</name>
</gene>
<feature type="transmembrane region" description="Helical" evidence="1">
    <location>
        <begin position="59"/>
        <end position="79"/>
    </location>
</feature>
<dbReference type="PATRIC" id="fig|33050.5.peg.1788"/>
<keyword evidence="1" id="KW-0812">Transmembrane</keyword>
<dbReference type="KEGG" id="smag:AN936_08590"/>
<evidence type="ECO:0000313" key="2">
    <source>
        <dbReference type="EMBL" id="ALH80423.1"/>
    </source>
</evidence>
<evidence type="ECO:0000313" key="3">
    <source>
        <dbReference type="Proteomes" id="UP000058074"/>
    </source>
</evidence>